<dbReference type="InterPro" id="IPR050510">
    <property type="entry name" value="Cation_transp_ATPase_P-type"/>
</dbReference>
<name>A0A1G6WZ15_9BACT</name>
<dbReference type="STRING" id="57664.SAMN05661003_10180"/>
<dbReference type="GO" id="GO:0019829">
    <property type="term" value="F:ATPase-coupled monoatomic cation transmembrane transporter activity"/>
    <property type="evidence" value="ECO:0007669"/>
    <property type="project" value="TreeGrafter"/>
</dbReference>
<dbReference type="OrthoDB" id="9759222at2"/>
<evidence type="ECO:0000256" key="3">
    <source>
        <dbReference type="ARBA" id="ARBA00022475"/>
    </source>
</evidence>
<dbReference type="PANTHER" id="PTHR43294">
    <property type="entry name" value="SODIUM/POTASSIUM-TRANSPORTING ATPASE SUBUNIT ALPHA"/>
    <property type="match status" value="1"/>
</dbReference>
<reference evidence="14" key="1">
    <citation type="submission" date="2016-10" db="EMBL/GenBank/DDBJ databases">
        <authorList>
            <person name="Varghese N."/>
            <person name="Submissions S."/>
        </authorList>
    </citation>
    <scope>NUCLEOTIDE SEQUENCE [LARGE SCALE GENOMIC DNA]</scope>
    <source>
        <strain evidence="14">DSM 8987</strain>
    </source>
</reference>
<dbReference type="InterPro" id="IPR036412">
    <property type="entry name" value="HAD-like_sf"/>
</dbReference>
<keyword evidence="3" id="KW-1003">Cell membrane</keyword>
<keyword evidence="6" id="KW-0547">Nucleotide-binding</keyword>
<evidence type="ECO:0000259" key="12">
    <source>
        <dbReference type="SMART" id="SM00831"/>
    </source>
</evidence>
<keyword evidence="7" id="KW-0067">ATP-binding</keyword>
<dbReference type="PANTHER" id="PTHR43294:SF21">
    <property type="entry name" value="CATION TRANSPORTING ATPASE"/>
    <property type="match status" value="1"/>
</dbReference>
<dbReference type="GO" id="GO:0046873">
    <property type="term" value="F:metal ion transmembrane transporter activity"/>
    <property type="evidence" value="ECO:0007669"/>
    <property type="project" value="UniProtKB-ARBA"/>
</dbReference>
<feature type="domain" description="Cation-transporting P-type ATPase N-terminal" evidence="12">
    <location>
        <begin position="5"/>
        <end position="79"/>
    </location>
</feature>
<dbReference type="Gene3D" id="3.40.50.1000">
    <property type="entry name" value="HAD superfamily/HAD-like"/>
    <property type="match status" value="1"/>
</dbReference>
<dbReference type="InterPro" id="IPR059000">
    <property type="entry name" value="ATPase_P-type_domA"/>
</dbReference>
<dbReference type="PRINTS" id="PR00120">
    <property type="entry name" value="HATPASE"/>
</dbReference>
<dbReference type="GO" id="GO:0005524">
    <property type="term" value="F:ATP binding"/>
    <property type="evidence" value="ECO:0007669"/>
    <property type="project" value="UniProtKB-KW"/>
</dbReference>
<accession>A0A1G6WZ15</accession>
<dbReference type="GO" id="GO:0015662">
    <property type="term" value="F:P-type ion transporter activity"/>
    <property type="evidence" value="ECO:0007669"/>
    <property type="project" value="UniProtKB-ARBA"/>
</dbReference>
<dbReference type="SUPFAM" id="SSF81665">
    <property type="entry name" value="Calcium ATPase, transmembrane domain M"/>
    <property type="match status" value="1"/>
</dbReference>
<evidence type="ECO:0000256" key="5">
    <source>
        <dbReference type="ARBA" id="ARBA00022723"/>
    </source>
</evidence>
<dbReference type="Gene3D" id="1.20.1110.10">
    <property type="entry name" value="Calcium-transporting ATPase, transmembrane domain"/>
    <property type="match status" value="1"/>
</dbReference>
<dbReference type="InterPro" id="IPR008250">
    <property type="entry name" value="ATPase_P-typ_transduc_dom_A_sf"/>
</dbReference>
<evidence type="ECO:0000256" key="4">
    <source>
        <dbReference type="ARBA" id="ARBA00022692"/>
    </source>
</evidence>
<dbReference type="InterPro" id="IPR018303">
    <property type="entry name" value="ATPase_P-typ_P_site"/>
</dbReference>
<feature type="transmembrane region" description="Helical" evidence="11">
    <location>
        <begin position="843"/>
        <end position="862"/>
    </location>
</feature>
<feature type="transmembrane region" description="Helical" evidence="11">
    <location>
        <begin position="808"/>
        <end position="831"/>
    </location>
</feature>
<dbReference type="EMBL" id="FNAQ01000001">
    <property type="protein sequence ID" value="SDD71034.1"/>
    <property type="molecule type" value="Genomic_DNA"/>
</dbReference>
<proteinExistence type="inferred from homology"/>
<dbReference type="PROSITE" id="PS00154">
    <property type="entry name" value="ATPASE_E1_E2"/>
    <property type="match status" value="1"/>
</dbReference>
<feature type="transmembrane region" description="Helical" evidence="11">
    <location>
        <begin position="742"/>
        <end position="764"/>
    </location>
</feature>
<dbReference type="FunFam" id="2.70.150.10:FF:000016">
    <property type="entry name" value="Calcium-transporting P-type ATPase putative"/>
    <property type="match status" value="1"/>
</dbReference>
<dbReference type="NCBIfam" id="TIGR01494">
    <property type="entry name" value="ATPase_P-type"/>
    <property type="match status" value="2"/>
</dbReference>
<evidence type="ECO:0000256" key="2">
    <source>
        <dbReference type="ARBA" id="ARBA00005675"/>
    </source>
</evidence>
<feature type="transmembrane region" description="Helical" evidence="11">
    <location>
        <begin position="59"/>
        <end position="78"/>
    </location>
</feature>
<dbReference type="RefSeq" id="WP_092075239.1">
    <property type="nucleotide sequence ID" value="NZ_FNAQ01000001.1"/>
</dbReference>
<evidence type="ECO:0000313" key="13">
    <source>
        <dbReference type="EMBL" id="SDD71034.1"/>
    </source>
</evidence>
<comment type="similarity">
    <text evidence="2">Belongs to the cation transport ATPase (P-type) (TC 3.A.3) family. Type IIA subfamily.</text>
</comment>
<dbReference type="SMART" id="SM00831">
    <property type="entry name" value="Cation_ATPase_N"/>
    <property type="match status" value="1"/>
</dbReference>
<feature type="transmembrane region" description="Helical" evidence="11">
    <location>
        <begin position="271"/>
        <end position="299"/>
    </location>
</feature>
<dbReference type="Proteomes" id="UP000243205">
    <property type="component" value="Unassembled WGS sequence"/>
</dbReference>
<evidence type="ECO:0000256" key="9">
    <source>
        <dbReference type="ARBA" id="ARBA00022989"/>
    </source>
</evidence>
<evidence type="ECO:0000256" key="8">
    <source>
        <dbReference type="ARBA" id="ARBA00022967"/>
    </source>
</evidence>
<dbReference type="Pfam" id="PF00690">
    <property type="entry name" value="Cation_ATPase_N"/>
    <property type="match status" value="1"/>
</dbReference>
<dbReference type="CDD" id="cd02089">
    <property type="entry name" value="P-type_ATPase_Ca_prok"/>
    <property type="match status" value="1"/>
</dbReference>
<dbReference type="SUPFAM" id="SSF81660">
    <property type="entry name" value="Metal cation-transporting ATPase, ATP-binding domain N"/>
    <property type="match status" value="1"/>
</dbReference>
<dbReference type="SFLD" id="SFLDS00003">
    <property type="entry name" value="Haloacid_Dehalogenase"/>
    <property type="match status" value="1"/>
</dbReference>
<dbReference type="SFLD" id="SFLDG00002">
    <property type="entry name" value="C1.7:_P-type_atpase_like"/>
    <property type="match status" value="1"/>
</dbReference>
<keyword evidence="10 11" id="KW-0472">Membrane</keyword>
<dbReference type="InterPro" id="IPR001757">
    <property type="entry name" value="P_typ_ATPase"/>
</dbReference>
<dbReference type="GO" id="GO:0016887">
    <property type="term" value="F:ATP hydrolysis activity"/>
    <property type="evidence" value="ECO:0007669"/>
    <property type="project" value="InterPro"/>
</dbReference>
<dbReference type="Pfam" id="PF00122">
    <property type="entry name" value="E1-E2_ATPase"/>
    <property type="match status" value="1"/>
</dbReference>
<evidence type="ECO:0000256" key="10">
    <source>
        <dbReference type="ARBA" id="ARBA00023136"/>
    </source>
</evidence>
<feature type="transmembrane region" description="Helical" evidence="11">
    <location>
        <begin position="84"/>
        <end position="102"/>
    </location>
</feature>
<keyword evidence="4 11" id="KW-0812">Transmembrane</keyword>
<dbReference type="GO" id="GO:0005886">
    <property type="term" value="C:plasma membrane"/>
    <property type="evidence" value="ECO:0007669"/>
    <property type="project" value="UniProtKB-SubCell"/>
</dbReference>
<keyword evidence="9 11" id="KW-1133">Transmembrane helix</keyword>
<dbReference type="InterPro" id="IPR023299">
    <property type="entry name" value="ATPase_P-typ_cyto_dom_N"/>
</dbReference>
<dbReference type="FunFam" id="3.40.50.1000:FF:000028">
    <property type="entry name" value="Calcium-transporting P-type ATPase, putative"/>
    <property type="match status" value="1"/>
</dbReference>
<feature type="transmembrane region" description="Helical" evidence="11">
    <location>
        <begin position="248"/>
        <end position="265"/>
    </location>
</feature>
<keyword evidence="8" id="KW-1278">Translocase</keyword>
<dbReference type="Pfam" id="PF00689">
    <property type="entry name" value="Cation_ATPase_C"/>
    <property type="match status" value="1"/>
</dbReference>
<dbReference type="GO" id="GO:1902600">
    <property type="term" value="P:proton transmembrane transport"/>
    <property type="evidence" value="ECO:0007669"/>
    <property type="project" value="TreeGrafter"/>
</dbReference>
<dbReference type="SUPFAM" id="SSF56784">
    <property type="entry name" value="HAD-like"/>
    <property type="match status" value="1"/>
</dbReference>
<dbReference type="InterPro" id="IPR023214">
    <property type="entry name" value="HAD_sf"/>
</dbReference>
<dbReference type="GO" id="GO:0046872">
    <property type="term" value="F:metal ion binding"/>
    <property type="evidence" value="ECO:0007669"/>
    <property type="project" value="UniProtKB-KW"/>
</dbReference>
<protein>
    <submittedName>
        <fullName evidence="13">Ca2+-transporting ATPase</fullName>
    </submittedName>
</protein>
<keyword evidence="5" id="KW-0479">Metal-binding</keyword>
<dbReference type="SFLD" id="SFLDF00027">
    <property type="entry name" value="p-type_atpase"/>
    <property type="match status" value="1"/>
</dbReference>
<dbReference type="InterPro" id="IPR044492">
    <property type="entry name" value="P_typ_ATPase_HD_dom"/>
</dbReference>
<evidence type="ECO:0000256" key="11">
    <source>
        <dbReference type="SAM" id="Phobius"/>
    </source>
</evidence>
<dbReference type="GO" id="GO:0140352">
    <property type="term" value="P:export from cell"/>
    <property type="evidence" value="ECO:0007669"/>
    <property type="project" value="UniProtKB-ARBA"/>
</dbReference>
<evidence type="ECO:0000256" key="7">
    <source>
        <dbReference type="ARBA" id="ARBA00022840"/>
    </source>
</evidence>
<keyword evidence="14" id="KW-1185">Reference proteome</keyword>
<comment type="subcellular location">
    <subcellularLocation>
        <location evidence="1">Cell membrane</location>
        <topology evidence="1">Multi-pass membrane protein</topology>
    </subcellularLocation>
</comment>
<dbReference type="InterPro" id="IPR023298">
    <property type="entry name" value="ATPase_P-typ_TM_dom_sf"/>
</dbReference>
<organism evidence="13 14">
    <name type="scientific">Desulfuromonas thiophila</name>
    <dbReference type="NCBI Taxonomy" id="57664"/>
    <lineage>
        <taxon>Bacteria</taxon>
        <taxon>Pseudomonadati</taxon>
        <taxon>Thermodesulfobacteriota</taxon>
        <taxon>Desulfuromonadia</taxon>
        <taxon>Desulfuromonadales</taxon>
        <taxon>Desulfuromonadaceae</taxon>
        <taxon>Desulfuromonas</taxon>
    </lineage>
</organism>
<dbReference type="SUPFAM" id="SSF81653">
    <property type="entry name" value="Calcium ATPase, transduction domain A"/>
    <property type="match status" value="1"/>
</dbReference>
<dbReference type="InterPro" id="IPR006068">
    <property type="entry name" value="ATPase_P-typ_cation-transptr_C"/>
</dbReference>
<dbReference type="AlphaFoldDB" id="A0A1G6WZ15"/>
<dbReference type="InterPro" id="IPR004014">
    <property type="entry name" value="ATPase_P-typ_cation-transptr_N"/>
</dbReference>
<sequence>MKKHHWHRLTVEEAASHLQADLEAGLSATEVERRLKQHGPNALTEKKQRSPAQMFLDQFRDFMILVLLAAALIAGLIGEASDTLAIVVIVVLNAVIGFVQEYRAEKAMALLRQLAAQQALVVRDGQARQLPAAELVPGDLVLLEAGQIVPADLRLIEAARLRVAEAALTGESVAVDKHSSALEDAQLPLGDRANLAFKGTSVSTGRGRGLVTATGMATELGAIADLLQRQQEVRTPLQKRLTVFGKKLALAVLAVCAVVFAVGLLRGEEPLLMLLTAISLAVAAIPEALPAVVTISLALGARKLVGQNALIRKLPAVETLGSVTRICSDKTGTLTLNRMQLEQVYSAGRLSRPQQLDPVTQADLLRALALSNDAREDGAGQWLGDPTEIALVAAAKARGFDKTALLADWPRVAELPFDAERKCMTTIHRSPDGRLVSYTKGASDLLLERSVQLADGAPLDRARAEQVNARLSGEGLRTLALALRWWTELPEPLTAETVETGLGLLGLVGLLDPPREEAREAVRLCQSAGIEPIMITGDHPLTAVSIARRLGLLAAAETADRAGAVLSGRELATLTDEELESRVERVRVYARVAPQQKLRIVKALQRQGQFVAMTGDGVNDAPALKAADIGIAMGITGTDVSKESADMVLLDDNFATIVKAVKEGRRVYDNIRKFIQYTMTSNSGEIWTLFLAPFLGLPIPLLPIHILWINLVTDGLPGLALAAEPAEPGLMARPPRPPGESVFARGLGGHILWVGLLMGAVTLLTQAGCLRAGCDHWQTLVFTVLCLSQMGHVLAIRSQRQSLFQQGLLGNKPLVGAFVLTFVLQMATIYVPALNPVFKTEPLTAVELAIALALSSVVFVAVEIEKFIKRRRPAI</sequence>
<dbReference type="PRINTS" id="PR00119">
    <property type="entry name" value="CATATPASE"/>
</dbReference>
<evidence type="ECO:0000313" key="14">
    <source>
        <dbReference type="Proteomes" id="UP000243205"/>
    </source>
</evidence>
<gene>
    <name evidence="13" type="ORF">SAMN05661003_10180</name>
</gene>
<dbReference type="Gene3D" id="3.40.1110.10">
    <property type="entry name" value="Calcium-transporting ATPase, cytoplasmic domain N"/>
    <property type="match status" value="1"/>
</dbReference>
<dbReference type="Gene3D" id="2.70.150.10">
    <property type="entry name" value="Calcium-transporting ATPase, cytoplasmic transduction domain A"/>
    <property type="match status" value="1"/>
</dbReference>
<dbReference type="Pfam" id="PF13246">
    <property type="entry name" value="Cation_ATPase"/>
    <property type="match status" value="1"/>
</dbReference>
<evidence type="ECO:0000256" key="1">
    <source>
        <dbReference type="ARBA" id="ARBA00004651"/>
    </source>
</evidence>
<evidence type="ECO:0000256" key="6">
    <source>
        <dbReference type="ARBA" id="ARBA00022741"/>
    </source>
</evidence>